<evidence type="ECO:0000256" key="1">
    <source>
        <dbReference type="SAM" id="MobiDB-lite"/>
    </source>
</evidence>
<protein>
    <submittedName>
        <fullName evidence="2">Uncharacterized protein</fullName>
    </submittedName>
</protein>
<organism evidence="2 3">
    <name type="scientific">Tilletia indica</name>
    <dbReference type="NCBI Taxonomy" id="43049"/>
    <lineage>
        <taxon>Eukaryota</taxon>
        <taxon>Fungi</taxon>
        <taxon>Dikarya</taxon>
        <taxon>Basidiomycota</taxon>
        <taxon>Ustilaginomycotina</taxon>
        <taxon>Exobasidiomycetes</taxon>
        <taxon>Tilletiales</taxon>
        <taxon>Tilletiaceae</taxon>
        <taxon>Tilletia</taxon>
    </lineage>
</organism>
<accession>A0A177TQF2</accession>
<evidence type="ECO:0000313" key="3">
    <source>
        <dbReference type="Proteomes" id="UP000077521"/>
    </source>
</evidence>
<keyword evidence="3" id="KW-1185">Reference proteome</keyword>
<name>A0A177TQF2_9BASI</name>
<feature type="compositionally biased region" description="Low complexity" evidence="1">
    <location>
        <begin position="92"/>
        <end position="101"/>
    </location>
</feature>
<dbReference type="Gene3D" id="3.30.40.10">
    <property type="entry name" value="Zinc/RING finger domain, C3HC4 (zinc finger)"/>
    <property type="match status" value="1"/>
</dbReference>
<dbReference type="InterPro" id="IPR013083">
    <property type="entry name" value="Znf_RING/FYVE/PHD"/>
</dbReference>
<dbReference type="AlphaFoldDB" id="A0A177TQF2"/>
<reference evidence="2" key="1">
    <citation type="submission" date="2016-04" db="EMBL/GenBank/DDBJ databases">
        <authorList>
            <person name="Nguyen H.D."/>
            <person name="Samba Siva P."/>
            <person name="Cullis J."/>
            <person name="Levesque C.A."/>
            <person name="Hambleton S."/>
        </authorList>
    </citation>
    <scope>NUCLEOTIDE SEQUENCE</scope>
    <source>
        <strain evidence="2">DAOMC 236416</strain>
    </source>
</reference>
<feature type="region of interest" description="Disordered" evidence="1">
    <location>
        <begin position="69"/>
        <end position="101"/>
    </location>
</feature>
<evidence type="ECO:0000313" key="2">
    <source>
        <dbReference type="EMBL" id="KAE8239973.1"/>
    </source>
</evidence>
<dbReference type="EMBL" id="LWDF02001184">
    <property type="protein sequence ID" value="KAE8239973.1"/>
    <property type="molecule type" value="Genomic_DNA"/>
</dbReference>
<comment type="caution">
    <text evidence="2">The sequence shown here is derived from an EMBL/GenBank/DDBJ whole genome shotgun (WGS) entry which is preliminary data.</text>
</comment>
<dbReference type="SUPFAM" id="SSF57903">
    <property type="entry name" value="FYVE/PHD zinc finger"/>
    <property type="match status" value="1"/>
</dbReference>
<dbReference type="Proteomes" id="UP000077521">
    <property type="component" value="Unassembled WGS sequence"/>
</dbReference>
<reference evidence="2" key="2">
    <citation type="journal article" date="2019" name="IMA Fungus">
        <title>Genome sequencing and comparison of five Tilletia species to identify candidate genes for the detection of regulated species infecting wheat.</title>
        <authorList>
            <person name="Nguyen H.D.T."/>
            <person name="Sultana T."/>
            <person name="Kesanakurti P."/>
            <person name="Hambleton S."/>
        </authorList>
    </citation>
    <scope>NUCLEOTIDE SEQUENCE</scope>
    <source>
        <strain evidence="2">DAOMC 236416</strain>
    </source>
</reference>
<feature type="compositionally biased region" description="Polar residues" evidence="1">
    <location>
        <begin position="69"/>
        <end position="80"/>
    </location>
</feature>
<proteinExistence type="predicted"/>
<gene>
    <name evidence="2" type="ORF">A4X13_0g7992</name>
</gene>
<dbReference type="InterPro" id="IPR011011">
    <property type="entry name" value="Znf_FYVE_PHD"/>
</dbReference>
<sequence length="435" mass="47796">MSHPDKIAALSPEQKDALVRAYLNIVPGAAANAPSASTVAATSTSADPAAPSIVATPRFSLPAINTMTQSRPATQPNDGNAASGWRTAVHQSAPSSNSSTNTFSAAAASFSNLAKSTTRGRPQKDAVSVKVRKNQISLIPAPAWDLSMSSKNKSGDLDAFLHDENCHIKTSEIKKDFTAAEVMEYIISTFAEKGWDLKVRGFQYAKTIGTKHQLKHVDFSPSVVDGAKLEKEYGNERCFIVMNTDEWPMQFRAYFQPSDVPPVKEQKRATLDECEWCLIVLPKSMMEDHTVMCPRMQKGFDMVPRKLGGPGTLCGGMTLDMSHPFFKGNLVGLHLPDVVDPMLNPEDERNAQELPDWKNYKAWCVCKGVGQPCVGQSSDDAWLECASKKDCPVRWFHYDCMKDAAGGEANLNKDWACFVCLAIERYASAGKRRRH</sequence>
<dbReference type="CDD" id="cd15489">
    <property type="entry name" value="PHD_SF"/>
    <property type="match status" value="1"/>
</dbReference>